<protein>
    <submittedName>
        <fullName evidence="2">TIGR02301 family protein</fullName>
    </submittedName>
</protein>
<name>A0A2U1SU40_METSR</name>
<feature type="compositionally biased region" description="Basic and acidic residues" evidence="1">
    <location>
        <begin position="1"/>
        <end position="17"/>
    </location>
</feature>
<reference evidence="2 3" key="1">
    <citation type="journal article" date="2018" name="Appl. Microbiol. Biotechnol.">
        <title>Co-cultivation of the strictly anaerobic methanogen Methanosarcina barkeri with aerobic methanotrophs in an oxygen-limited membrane bioreactor.</title>
        <authorList>
            <person name="In 't Zandt M.H."/>
            <person name="van den Bosch T.J.M."/>
            <person name="Rijkers R."/>
            <person name="van Kessel M.A.H.J."/>
            <person name="Jetten M.S.M."/>
            <person name="Welte C.U."/>
        </authorList>
    </citation>
    <scope>NUCLEOTIDE SEQUENCE [LARGE SCALE GENOMIC DNA]</scope>
    <source>
        <strain evidence="2 3">DSM 17706</strain>
    </source>
</reference>
<dbReference type="NCBIfam" id="TIGR02301">
    <property type="entry name" value="TIGR02301 family protein"/>
    <property type="match status" value="1"/>
</dbReference>
<comment type="caution">
    <text evidence="2">The sequence shown here is derived from an EMBL/GenBank/DDBJ whole genome shotgun (WGS) entry which is preliminary data.</text>
</comment>
<accession>A0A2U1SU40</accession>
<evidence type="ECO:0000313" key="2">
    <source>
        <dbReference type="EMBL" id="PWB95125.1"/>
    </source>
</evidence>
<evidence type="ECO:0000256" key="1">
    <source>
        <dbReference type="SAM" id="MobiDB-lite"/>
    </source>
</evidence>
<dbReference type="OrthoDB" id="8481666at2"/>
<sequence length="206" mass="22760">MRRWSDDGYVRASEPERSWSTSRLGPRAFRLAVPLALCCVFAPPARAQDFLQSLFGWGQQHSAPRVIEQAPPQSKPKKKSAAKTPQTGKQLPAQPAAPPSAAEGPPPPYEPQLLRLSEILGALSYLRDLCGPEDGEDWRVKMSALLEAEAKTGQRRSKLTGAFNRGFRGYETTYRSCTPNARSAISRYLDEGGRIAHDIAYRYGNS</sequence>
<organism evidence="2 3">
    <name type="scientific">Methylosinus sporium</name>
    <dbReference type="NCBI Taxonomy" id="428"/>
    <lineage>
        <taxon>Bacteria</taxon>
        <taxon>Pseudomonadati</taxon>
        <taxon>Pseudomonadota</taxon>
        <taxon>Alphaproteobacteria</taxon>
        <taxon>Hyphomicrobiales</taxon>
        <taxon>Methylocystaceae</taxon>
        <taxon>Methylosinus</taxon>
    </lineage>
</organism>
<keyword evidence="3" id="KW-1185">Reference proteome</keyword>
<dbReference type="InterPro" id="IPR012645">
    <property type="entry name" value="CHP02301"/>
</dbReference>
<proteinExistence type="predicted"/>
<dbReference type="AlphaFoldDB" id="A0A2U1SU40"/>
<gene>
    <name evidence="2" type="ORF">C5689_04890</name>
</gene>
<evidence type="ECO:0000313" key="3">
    <source>
        <dbReference type="Proteomes" id="UP000245137"/>
    </source>
</evidence>
<feature type="region of interest" description="Disordered" evidence="1">
    <location>
        <begin position="1"/>
        <end position="21"/>
    </location>
</feature>
<dbReference type="EMBL" id="PUIV01000004">
    <property type="protein sequence ID" value="PWB95125.1"/>
    <property type="molecule type" value="Genomic_DNA"/>
</dbReference>
<dbReference type="Pfam" id="PF09539">
    <property type="entry name" value="DUF2385"/>
    <property type="match status" value="1"/>
</dbReference>
<dbReference type="Proteomes" id="UP000245137">
    <property type="component" value="Unassembled WGS sequence"/>
</dbReference>
<feature type="region of interest" description="Disordered" evidence="1">
    <location>
        <begin position="67"/>
        <end position="111"/>
    </location>
</feature>